<name>A0ABQ3AI34_9ACTN</name>
<proteinExistence type="predicted"/>
<keyword evidence="2" id="KW-1185">Reference proteome</keyword>
<evidence type="ECO:0000313" key="2">
    <source>
        <dbReference type="Proteomes" id="UP000600946"/>
    </source>
</evidence>
<reference evidence="2" key="1">
    <citation type="journal article" date="2019" name="Int. J. Syst. Evol. Microbiol.">
        <title>The Global Catalogue of Microorganisms (GCM) 10K type strain sequencing project: providing services to taxonomists for standard genome sequencing and annotation.</title>
        <authorList>
            <consortium name="The Broad Institute Genomics Platform"/>
            <consortium name="The Broad Institute Genome Sequencing Center for Infectious Disease"/>
            <person name="Wu L."/>
            <person name="Ma J."/>
        </authorList>
    </citation>
    <scope>NUCLEOTIDE SEQUENCE [LARGE SCALE GENOMIC DNA]</scope>
    <source>
        <strain evidence="2">JCM 4594</strain>
    </source>
</reference>
<dbReference type="EMBL" id="BMUU01000010">
    <property type="protein sequence ID" value="GGY53630.1"/>
    <property type="molecule type" value="Genomic_DNA"/>
</dbReference>
<evidence type="ECO:0000313" key="1">
    <source>
        <dbReference type="EMBL" id="GGY53630.1"/>
    </source>
</evidence>
<protein>
    <submittedName>
        <fullName evidence="1">Uncharacterized protein</fullName>
    </submittedName>
</protein>
<organism evidence="1 2">
    <name type="scientific">Streptomyces xanthochromogenes</name>
    <dbReference type="NCBI Taxonomy" id="67384"/>
    <lineage>
        <taxon>Bacteria</taxon>
        <taxon>Bacillati</taxon>
        <taxon>Actinomycetota</taxon>
        <taxon>Actinomycetes</taxon>
        <taxon>Kitasatosporales</taxon>
        <taxon>Streptomycetaceae</taxon>
        <taxon>Streptomyces</taxon>
    </lineage>
</organism>
<comment type="caution">
    <text evidence="1">The sequence shown here is derived from an EMBL/GenBank/DDBJ whole genome shotgun (WGS) entry which is preliminary data.</text>
</comment>
<gene>
    <name evidence="1" type="ORF">GCM10010326_54980</name>
</gene>
<accession>A0ABQ3AI34</accession>
<dbReference type="Proteomes" id="UP000600946">
    <property type="component" value="Unassembled WGS sequence"/>
</dbReference>
<sequence>MGRFREDVRPVQHGQVGVGVVGPVGVGHVPDGVGQPVAGDRAEQCGSAEAAEVDPGAAAAAALSTRMWGLCTHGGTSGGIDR</sequence>